<evidence type="ECO:0000256" key="2">
    <source>
        <dbReference type="ARBA" id="ARBA00007651"/>
    </source>
</evidence>
<evidence type="ECO:0000256" key="8">
    <source>
        <dbReference type="SAM" id="MobiDB-lite"/>
    </source>
</evidence>
<dbReference type="PANTHER" id="PTHR36488:SF9">
    <property type="entry name" value="CASP-LIKE PROTEIN"/>
    <property type="match status" value="1"/>
</dbReference>
<feature type="region of interest" description="Disordered" evidence="8">
    <location>
        <begin position="1"/>
        <end position="51"/>
    </location>
</feature>
<comment type="similarity">
    <text evidence="2 7">Belongs to the Casparian strip membrane proteins (CASP) family.</text>
</comment>
<evidence type="ECO:0000259" key="9">
    <source>
        <dbReference type="Pfam" id="PF04535"/>
    </source>
</evidence>
<evidence type="ECO:0000256" key="6">
    <source>
        <dbReference type="ARBA" id="ARBA00023136"/>
    </source>
</evidence>
<feature type="compositionally biased region" description="Basic and acidic residues" evidence="8">
    <location>
        <begin position="134"/>
        <end position="172"/>
    </location>
</feature>
<feature type="domain" description="Casparian strip membrane protein" evidence="9">
    <location>
        <begin position="213"/>
        <end position="358"/>
    </location>
</feature>
<comment type="caution">
    <text evidence="10">The sequence shown here is derived from an EMBL/GenBank/DDBJ whole genome shotgun (WGS) entry which is preliminary data.</text>
</comment>
<feature type="compositionally biased region" description="Basic residues" evidence="8">
    <location>
        <begin position="423"/>
        <end position="448"/>
    </location>
</feature>
<dbReference type="Proteomes" id="UP000604825">
    <property type="component" value="Unassembled WGS sequence"/>
</dbReference>
<evidence type="ECO:0000313" key="11">
    <source>
        <dbReference type="Proteomes" id="UP000604825"/>
    </source>
</evidence>
<keyword evidence="6" id="KW-0472">Membrane</keyword>
<evidence type="ECO:0000256" key="4">
    <source>
        <dbReference type="ARBA" id="ARBA00022692"/>
    </source>
</evidence>
<gene>
    <name evidence="10" type="ORF">NCGR_LOCUS50956</name>
</gene>
<dbReference type="InterPro" id="IPR013730">
    <property type="entry name" value="Fyv7/TAP26"/>
</dbReference>
<feature type="region of interest" description="Disordered" evidence="8">
    <location>
        <begin position="416"/>
        <end position="460"/>
    </location>
</feature>
<dbReference type="Pfam" id="PF08524">
    <property type="entry name" value="rRNA_processing"/>
    <property type="match status" value="1"/>
</dbReference>
<dbReference type="GO" id="GO:0005886">
    <property type="term" value="C:plasma membrane"/>
    <property type="evidence" value="ECO:0007669"/>
    <property type="project" value="UniProtKB-SubCell"/>
</dbReference>
<sequence>MKRQPPLTRGGGDGAPAGESGSGGGFKKGKGKGRWGGGSRRRNEQRLGVGGGGALSLAAFASAKSRTTGYNPALIKKQREFYKNAKLISKYKKTKKLQSQSNNHPEIPIHEDGGDAAQDVPKPPHKGKKRTAHSLKEEYEKKRAEDEKAKKEQDAVIQAKREHREKSEAKRKELREKMFKKTRSGQPVMRYLVNFCMPMIVETVDGEVGRSWYASLVFRIATVGLSLASAIMTYASTQCVRVPGQRSATVSSADYASFKYSAVTDLLSAVLQGVAIYLEATRKDRAACSAVELIDKLVQALTSTSAALLLAVDDITSCGMPPRAGGRGRQRQSGLCGQVGAFCGRVRVSSAFSIAATVSVYTRHVPVEAMLAPAATDVNVNVEHRHQGRRGKKEAEEKPKVVELIVPEKKTEEVKTKEDTKEKLKRRKVRTKLRRTRRAAKRRKRTTKQTRTNSAAGRRCRHRLVRRRRRCRHRGAGARG</sequence>
<accession>A0A811RC92</accession>
<dbReference type="InterPro" id="IPR044173">
    <property type="entry name" value="CASPL"/>
</dbReference>
<evidence type="ECO:0000256" key="3">
    <source>
        <dbReference type="ARBA" id="ARBA00022475"/>
    </source>
</evidence>
<keyword evidence="5" id="KW-1133">Transmembrane helix</keyword>
<dbReference type="AlphaFoldDB" id="A0A811RC92"/>
<protein>
    <recommendedName>
        <fullName evidence="7">CASP-like protein</fullName>
    </recommendedName>
</protein>
<keyword evidence="3 7" id="KW-1003">Cell membrane</keyword>
<proteinExistence type="inferred from homology"/>
<evidence type="ECO:0000256" key="5">
    <source>
        <dbReference type="ARBA" id="ARBA00022989"/>
    </source>
</evidence>
<reference evidence="10" key="1">
    <citation type="submission" date="2020-10" db="EMBL/GenBank/DDBJ databases">
        <authorList>
            <person name="Han B."/>
            <person name="Lu T."/>
            <person name="Zhao Q."/>
            <person name="Huang X."/>
            <person name="Zhao Y."/>
        </authorList>
    </citation>
    <scope>NUCLEOTIDE SEQUENCE</scope>
</reference>
<keyword evidence="11" id="KW-1185">Reference proteome</keyword>
<organism evidence="10 11">
    <name type="scientific">Miscanthus lutarioriparius</name>
    <dbReference type="NCBI Taxonomy" id="422564"/>
    <lineage>
        <taxon>Eukaryota</taxon>
        <taxon>Viridiplantae</taxon>
        <taxon>Streptophyta</taxon>
        <taxon>Embryophyta</taxon>
        <taxon>Tracheophyta</taxon>
        <taxon>Spermatophyta</taxon>
        <taxon>Magnoliopsida</taxon>
        <taxon>Liliopsida</taxon>
        <taxon>Poales</taxon>
        <taxon>Poaceae</taxon>
        <taxon>PACMAD clade</taxon>
        <taxon>Panicoideae</taxon>
        <taxon>Andropogonodae</taxon>
        <taxon>Andropogoneae</taxon>
        <taxon>Saccharinae</taxon>
        <taxon>Miscanthus</taxon>
    </lineage>
</organism>
<dbReference type="PANTHER" id="PTHR36488">
    <property type="entry name" value="CASP-LIKE PROTEIN 1U1"/>
    <property type="match status" value="1"/>
</dbReference>
<dbReference type="EMBL" id="CAJGYO010000014">
    <property type="protein sequence ID" value="CAD6267651.1"/>
    <property type="molecule type" value="Genomic_DNA"/>
</dbReference>
<comment type="subunit">
    <text evidence="7">Homodimer and heterodimers.</text>
</comment>
<name>A0A811RC92_9POAL</name>
<dbReference type="OrthoDB" id="1928808at2759"/>
<keyword evidence="4" id="KW-0812">Transmembrane</keyword>
<feature type="region of interest" description="Disordered" evidence="8">
    <location>
        <begin position="93"/>
        <end position="172"/>
    </location>
</feature>
<feature type="compositionally biased region" description="Gly residues" evidence="8">
    <location>
        <begin position="9"/>
        <end position="26"/>
    </location>
</feature>
<dbReference type="InterPro" id="IPR006702">
    <property type="entry name" value="CASP_dom"/>
</dbReference>
<dbReference type="Pfam" id="PF04535">
    <property type="entry name" value="CASP_dom"/>
    <property type="match status" value="1"/>
</dbReference>
<comment type="subcellular location">
    <subcellularLocation>
        <location evidence="1 7">Cell membrane</location>
        <topology evidence="1 7">Multi-pass membrane protein</topology>
    </subcellularLocation>
</comment>
<evidence type="ECO:0000256" key="1">
    <source>
        <dbReference type="ARBA" id="ARBA00004651"/>
    </source>
</evidence>
<feature type="compositionally biased region" description="Basic residues" evidence="8">
    <location>
        <begin position="123"/>
        <end position="133"/>
    </location>
</feature>
<evidence type="ECO:0000256" key="7">
    <source>
        <dbReference type="RuleBase" id="RU361233"/>
    </source>
</evidence>
<evidence type="ECO:0000313" key="10">
    <source>
        <dbReference type="EMBL" id="CAD6267651.1"/>
    </source>
</evidence>